<dbReference type="InterPro" id="IPR032675">
    <property type="entry name" value="LRR_dom_sf"/>
</dbReference>
<protein>
    <recommendedName>
        <fullName evidence="3">F-box domain-containing protein</fullName>
    </recommendedName>
</protein>
<dbReference type="SUPFAM" id="SSF52047">
    <property type="entry name" value="RNI-like"/>
    <property type="match status" value="1"/>
</dbReference>
<organism evidence="1 2">
    <name type="scientific">Linnemannia gamsii</name>
    <dbReference type="NCBI Taxonomy" id="64522"/>
    <lineage>
        <taxon>Eukaryota</taxon>
        <taxon>Fungi</taxon>
        <taxon>Fungi incertae sedis</taxon>
        <taxon>Mucoromycota</taxon>
        <taxon>Mortierellomycotina</taxon>
        <taxon>Mortierellomycetes</taxon>
        <taxon>Mortierellales</taxon>
        <taxon>Mortierellaceae</taxon>
        <taxon>Linnemannia</taxon>
    </lineage>
</organism>
<comment type="caution">
    <text evidence="1">The sequence shown here is derived from an EMBL/GenBank/DDBJ whole genome shotgun (WGS) entry which is preliminary data.</text>
</comment>
<proteinExistence type="predicted"/>
<evidence type="ECO:0008006" key="3">
    <source>
        <dbReference type="Google" id="ProtNLM"/>
    </source>
</evidence>
<keyword evidence="2" id="KW-1185">Reference proteome</keyword>
<dbReference type="Gene3D" id="3.80.10.10">
    <property type="entry name" value="Ribonuclease Inhibitor"/>
    <property type="match status" value="1"/>
</dbReference>
<evidence type="ECO:0000313" key="1">
    <source>
        <dbReference type="EMBL" id="KAG0282124.1"/>
    </source>
</evidence>
<dbReference type="EMBL" id="JAAAIM010001119">
    <property type="protein sequence ID" value="KAG0282124.1"/>
    <property type="molecule type" value="Genomic_DNA"/>
</dbReference>
<sequence>MCMRGPEFAHIYRACGLLKHFNRRFDYICEPIQTYFRAVLYREVSWSLTSSTLEQLRSVSISVSDLDRFSCNMSRLSTVEHVQFIVDEVVDHNWDHYNGVSQEIKIQSEARQAEILPAMVQFVRVHTQRFPGRLRTVSCSNGGLWYSLDQKWPEETKSEILRLLPPLTRPTILNSNNVEHITFHLDVTDLSCVRHIRCYRSFSLEAWFTAFRDNRNLLQRCRALKSLEMDTLGPGTFKWAVQEKRSLESRQDISYLDRGRLAYRYLERGLVPLETVHLKEGAGEPLSDELDDITFAFSQTLKNLKFSSFYLPSIPSRSIHLGHGWMGLPAMEHISVFAGRLTVDRHFFKRCPNLKSARLFDGDDQNHRQEITTCLPVDLPQLESLSLVGRCALQFHPVMFHSSPKLRMISMDSRRLGDAGYHSPIDDTALYGSLDLQDNSVEPIISVQVRAAEIVRTLWTWDWYLPNLNHLRLTGEFACQFQFRMLCGCSSLESLDLNNMIVSELPDRILSDADLFMRGSNSSESDDQPTENLPRQAIVAPALRNLRLMGSWTINDSHLSQFLTTMTPNLDCLDTFGLHGFTLKVLADVVRTQPNKIKKVHIGRLESSFEESVVEAGLLQSYHVDSRKDEARVVKIHFEEGMYFVMKDPVPVVQDGSE</sequence>
<reference evidence="1 2" key="1">
    <citation type="journal article" date="2020" name="Fungal Divers.">
        <title>Resolving the Mortierellaceae phylogeny through synthesis of multi-gene phylogenetics and phylogenomics.</title>
        <authorList>
            <person name="Vandepol N."/>
            <person name="Liber J."/>
            <person name="Desiro A."/>
            <person name="Na H."/>
            <person name="Kennedy M."/>
            <person name="Barry K."/>
            <person name="Grigoriev I.V."/>
            <person name="Miller A.N."/>
            <person name="O'Donnell K."/>
            <person name="Stajich J.E."/>
            <person name="Bonito G."/>
        </authorList>
    </citation>
    <scope>NUCLEOTIDE SEQUENCE [LARGE SCALE GENOMIC DNA]</scope>
    <source>
        <strain evidence="1 2">AD045</strain>
    </source>
</reference>
<dbReference type="Proteomes" id="UP001194696">
    <property type="component" value="Unassembled WGS sequence"/>
</dbReference>
<name>A0ABQ7JNR6_9FUNG</name>
<gene>
    <name evidence="1" type="ORF">BGZ96_000805</name>
</gene>
<accession>A0ABQ7JNR6</accession>
<evidence type="ECO:0000313" key="2">
    <source>
        <dbReference type="Proteomes" id="UP001194696"/>
    </source>
</evidence>